<evidence type="ECO:0000313" key="2">
    <source>
        <dbReference type="EnsemblMetazoa" id="XP_393764"/>
    </source>
</evidence>
<accession>A0A8B9AXJ8</accession>
<evidence type="ECO:0000256" key="1">
    <source>
        <dbReference type="SAM" id="Phobius"/>
    </source>
</evidence>
<reference evidence="2" key="1">
    <citation type="submission" date="2021-01" db="UniProtKB">
        <authorList>
            <consortium name="EnsemblMetazoa"/>
        </authorList>
    </citation>
    <scope>IDENTIFICATION</scope>
    <source>
        <strain evidence="2">DH4</strain>
    </source>
</reference>
<dbReference type="EnsemblMetazoa" id="XM_393764">
    <property type="protein sequence ID" value="XP_393764"/>
    <property type="gene ID" value="LOC410283"/>
</dbReference>
<dbReference type="OrthoDB" id="267284at2759"/>
<proteinExistence type="predicted"/>
<dbReference type="Pfam" id="PF05608">
    <property type="entry name" value="RTE1"/>
    <property type="match status" value="2"/>
</dbReference>
<dbReference type="InterPro" id="IPR008496">
    <property type="entry name" value="TMEM222/RTE1"/>
</dbReference>
<gene>
    <name evidence="4" type="primary">LOC410283</name>
</gene>
<dbReference type="KEGG" id="ame:410283"/>
<keyword evidence="3" id="KW-1185">Reference proteome</keyword>
<reference evidence="4" key="2">
    <citation type="submission" date="2025-04" db="UniProtKB">
        <authorList>
            <consortium name="RefSeq"/>
        </authorList>
    </citation>
    <scope>IDENTIFICATION</scope>
    <source>
        <strain evidence="4">DH4</strain>
        <tissue evidence="4">Whole body</tissue>
    </source>
</reference>
<dbReference type="Proteomes" id="UP000005203">
    <property type="component" value="Linkage group LG11"/>
</dbReference>
<keyword evidence="1" id="KW-1133">Transmembrane helix</keyword>
<evidence type="ECO:0000313" key="4">
    <source>
        <dbReference type="RefSeq" id="XP_393764.2"/>
    </source>
</evidence>
<dbReference type="RefSeq" id="XP_393764.2">
    <property type="nucleotide sequence ID" value="XM_393764.7"/>
</dbReference>
<organism evidence="2">
    <name type="scientific">Apis mellifera</name>
    <name type="common">Honeybee</name>
    <dbReference type="NCBI Taxonomy" id="7460"/>
    <lineage>
        <taxon>Eukaryota</taxon>
        <taxon>Metazoa</taxon>
        <taxon>Ecdysozoa</taxon>
        <taxon>Arthropoda</taxon>
        <taxon>Hexapoda</taxon>
        <taxon>Insecta</taxon>
        <taxon>Pterygota</taxon>
        <taxon>Neoptera</taxon>
        <taxon>Endopterygota</taxon>
        <taxon>Hymenoptera</taxon>
        <taxon>Apocrita</taxon>
        <taxon>Aculeata</taxon>
        <taxon>Apoidea</taxon>
        <taxon>Anthophila</taxon>
        <taxon>Apidae</taxon>
        <taxon>Apis</taxon>
    </lineage>
</organism>
<keyword evidence="1" id="KW-0472">Membrane</keyword>
<dbReference type="PANTHER" id="PTHR20921">
    <property type="entry name" value="TRANSMEMBRANE PROTEIN 222"/>
    <property type="match status" value="1"/>
</dbReference>
<feature type="transmembrane region" description="Helical" evidence="1">
    <location>
        <begin position="183"/>
        <end position="200"/>
    </location>
</feature>
<dbReference type="PANTHER" id="PTHR20921:SF0">
    <property type="entry name" value="TRANSMEMBRANE PROTEIN 222"/>
    <property type="match status" value="1"/>
</dbReference>
<sequence>MKRRENLPCLSLSKQNMKKDLELLSVSRDYSDNTLSMDLTIDLQRQRFPFCIVWTPLPILTYFLPIIGHMGIATSTGVIRDFSGPYHVAEDSMTFGKPTKYWQLDYTKAKGGVQGWDSAVAEASEIYKGRKHYLCYDNCHSHVATALNLMSYNNSTNWNMVKLGFLMLVHGKYVSFLGFLKTWMPFILLVIIVTLLCLLLR</sequence>
<keyword evidence="1 4" id="KW-0812">Transmembrane</keyword>
<name>A0A7M7R7K2_APIME</name>
<evidence type="ECO:0000313" key="3">
    <source>
        <dbReference type="Proteomes" id="UP000005203"/>
    </source>
</evidence>
<dbReference type="GeneID" id="410283"/>
<dbReference type="AlphaFoldDB" id="A0A7M7R7K2"/>
<protein>
    <submittedName>
        <fullName evidence="4">Transmembrane protein 222</fullName>
    </submittedName>
</protein>
<accession>A0A7M7R7K2</accession>